<name>A0A1Q5UK67_9EURO</name>
<evidence type="ECO:0000313" key="3">
    <source>
        <dbReference type="EMBL" id="OKP12849.1"/>
    </source>
</evidence>
<keyword evidence="2" id="KW-1133">Transmembrane helix</keyword>
<evidence type="ECO:0000256" key="2">
    <source>
        <dbReference type="SAM" id="Phobius"/>
    </source>
</evidence>
<sequence length="174" mass="18644">MPEITNGWANLYPCPSNNNEVFTCGTAGWASHVCDEQLGNYTWVRSNVTVAQLGVSSSLSASATATGTSSKTMETTTLTASCTASAEADNNATMKTGVGVGVGLGVPLLLAAAGFIWYYMHTRRQIQSLQQRLNEQGAMQLGPRGQYARLPPQELDSGKQTWPEIQSTHRSELS</sequence>
<keyword evidence="2" id="KW-0812">Transmembrane</keyword>
<protein>
    <submittedName>
        <fullName evidence="3">Uncharacterized protein</fullName>
    </submittedName>
</protein>
<dbReference type="EMBL" id="MNBE01000177">
    <property type="protein sequence ID" value="OKP12849.1"/>
    <property type="molecule type" value="Genomic_DNA"/>
</dbReference>
<proteinExistence type="predicted"/>
<dbReference type="Proteomes" id="UP000186955">
    <property type="component" value="Unassembled WGS sequence"/>
</dbReference>
<accession>A0A1Q5UK67</accession>
<evidence type="ECO:0000256" key="1">
    <source>
        <dbReference type="SAM" id="MobiDB-lite"/>
    </source>
</evidence>
<keyword evidence="4" id="KW-1185">Reference proteome</keyword>
<gene>
    <name evidence="3" type="ORF">PENSUB_1581</name>
</gene>
<evidence type="ECO:0000313" key="4">
    <source>
        <dbReference type="Proteomes" id="UP000186955"/>
    </source>
</evidence>
<reference evidence="3 4" key="1">
    <citation type="submission" date="2016-10" db="EMBL/GenBank/DDBJ databases">
        <title>Genome sequence of the ascomycete fungus Penicillium subrubescens.</title>
        <authorList>
            <person name="De Vries R.P."/>
            <person name="Peng M."/>
            <person name="Dilokpimol A."/>
            <person name="Hilden K."/>
            <person name="Makela M.R."/>
            <person name="Grigoriev I."/>
            <person name="Riley R."/>
            <person name="Granchi Z."/>
        </authorList>
    </citation>
    <scope>NUCLEOTIDE SEQUENCE [LARGE SCALE GENOMIC DNA]</scope>
    <source>
        <strain evidence="3 4">CBS 132785</strain>
    </source>
</reference>
<feature type="region of interest" description="Disordered" evidence="1">
    <location>
        <begin position="143"/>
        <end position="174"/>
    </location>
</feature>
<comment type="caution">
    <text evidence="3">The sequence shown here is derived from an EMBL/GenBank/DDBJ whole genome shotgun (WGS) entry which is preliminary data.</text>
</comment>
<keyword evidence="2" id="KW-0472">Membrane</keyword>
<organism evidence="3 4">
    <name type="scientific">Penicillium subrubescens</name>
    <dbReference type="NCBI Taxonomy" id="1316194"/>
    <lineage>
        <taxon>Eukaryota</taxon>
        <taxon>Fungi</taxon>
        <taxon>Dikarya</taxon>
        <taxon>Ascomycota</taxon>
        <taxon>Pezizomycotina</taxon>
        <taxon>Eurotiomycetes</taxon>
        <taxon>Eurotiomycetidae</taxon>
        <taxon>Eurotiales</taxon>
        <taxon>Aspergillaceae</taxon>
        <taxon>Penicillium</taxon>
    </lineage>
</organism>
<feature type="transmembrane region" description="Helical" evidence="2">
    <location>
        <begin position="98"/>
        <end position="120"/>
    </location>
</feature>
<dbReference type="AlphaFoldDB" id="A0A1Q5UK67"/>